<dbReference type="GO" id="GO:0005891">
    <property type="term" value="C:voltage-gated calcium channel complex"/>
    <property type="evidence" value="ECO:0007669"/>
    <property type="project" value="TreeGrafter"/>
</dbReference>
<name>A0A3P8S0Q7_AMPPE</name>
<protein>
    <recommendedName>
        <fullName evidence="14">Ion transport domain-containing protein</fullName>
    </recommendedName>
</protein>
<keyword evidence="11" id="KW-0407">Ion channel</keyword>
<keyword evidence="16" id="KW-1185">Reference proteome</keyword>
<keyword evidence="3" id="KW-0109">Calcium transport</keyword>
<reference evidence="15" key="3">
    <citation type="submission" date="2025-09" db="UniProtKB">
        <authorList>
            <consortium name="Ensembl"/>
        </authorList>
    </citation>
    <scope>IDENTIFICATION</scope>
</reference>
<dbReference type="OMA" id="AYFVMEM"/>
<evidence type="ECO:0000256" key="3">
    <source>
        <dbReference type="ARBA" id="ARBA00022568"/>
    </source>
</evidence>
<dbReference type="GeneTree" id="ENSGT00940000165827"/>
<evidence type="ECO:0000256" key="1">
    <source>
        <dbReference type="ARBA" id="ARBA00004141"/>
    </source>
</evidence>
<feature type="transmembrane region" description="Helical" evidence="13">
    <location>
        <begin position="280"/>
        <end position="300"/>
    </location>
</feature>
<proteinExistence type="predicted"/>
<dbReference type="Gene3D" id="1.10.287.70">
    <property type="match status" value="1"/>
</dbReference>
<feature type="compositionally biased region" description="Gly residues" evidence="12">
    <location>
        <begin position="1"/>
        <end position="10"/>
    </location>
</feature>
<dbReference type="InterPro" id="IPR005821">
    <property type="entry name" value="Ion_trans_dom"/>
</dbReference>
<evidence type="ECO:0000256" key="7">
    <source>
        <dbReference type="ARBA" id="ARBA00022882"/>
    </source>
</evidence>
<evidence type="ECO:0000256" key="10">
    <source>
        <dbReference type="ARBA" id="ARBA00023136"/>
    </source>
</evidence>
<dbReference type="AlphaFoldDB" id="A0A3P8S0Q7"/>
<dbReference type="Ensembl" id="ENSAPET00000005214.1">
    <property type="protein sequence ID" value="ENSAPEP00000005079.1"/>
    <property type="gene ID" value="ENSAPEG00000003634.1"/>
</dbReference>
<dbReference type="STRING" id="161767.ENSAPEP00000005079"/>
<keyword evidence="2" id="KW-0813">Transport</keyword>
<dbReference type="InterPro" id="IPR050599">
    <property type="entry name" value="VDCC_alpha-1_subunit"/>
</dbReference>
<dbReference type="Proteomes" id="UP000265080">
    <property type="component" value="Chromosome 19"/>
</dbReference>
<reference evidence="15 16" key="1">
    <citation type="submission" date="2018-03" db="EMBL/GenBank/DDBJ databases">
        <title>Finding Nemo's genes: A chromosome-scale reference assembly of the genome of the orange clownfish Amphiprion percula.</title>
        <authorList>
            <person name="Lehmann R."/>
        </authorList>
    </citation>
    <scope>NUCLEOTIDE SEQUENCE</scope>
</reference>
<reference evidence="15" key="2">
    <citation type="submission" date="2025-08" db="UniProtKB">
        <authorList>
            <consortium name="Ensembl"/>
        </authorList>
    </citation>
    <scope>IDENTIFICATION</scope>
</reference>
<evidence type="ECO:0000256" key="12">
    <source>
        <dbReference type="SAM" id="MobiDB-lite"/>
    </source>
</evidence>
<evidence type="ECO:0000256" key="11">
    <source>
        <dbReference type="ARBA" id="ARBA00023303"/>
    </source>
</evidence>
<feature type="transmembrane region" description="Helical" evidence="13">
    <location>
        <begin position="54"/>
        <end position="74"/>
    </location>
</feature>
<dbReference type="Pfam" id="PF00520">
    <property type="entry name" value="Ion_trans"/>
    <property type="match status" value="1"/>
</dbReference>
<dbReference type="PANTHER" id="PTHR45628">
    <property type="entry name" value="VOLTAGE-DEPENDENT CALCIUM CHANNEL TYPE A SUBUNIT ALPHA-1"/>
    <property type="match status" value="1"/>
</dbReference>
<feature type="region of interest" description="Disordered" evidence="12">
    <location>
        <begin position="1"/>
        <end position="23"/>
    </location>
</feature>
<evidence type="ECO:0000256" key="2">
    <source>
        <dbReference type="ARBA" id="ARBA00022448"/>
    </source>
</evidence>
<accession>A0A3P8S0Q7</accession>
<evidence type="ECO:0000256" key="9">
    <source>
        <dbReference type="ARBA" id="ARBA00023065"/>
    </source>
</evidence>
<keyword evidence="5 13" id="KW-0812">Transmembrane</keyword>
<dbReference type="SUPFAM" id="SSF81324">
    <property type="entry name" value="Voltage-gated potassium channels"/>
    <property type="match status" value="1"/>
</dbReference>
<keyword evidence="4" id="KW-0107">Calcium channel</keyword>
<feature type="transmembrane region" description="Helical" evidence="13">
    <location>
        <begin position="122"/>
        <end position="141"/>
    </location>
</feature>
<keyword evidence="10 13" id="KW-0472">Membrane</keyword>
<evidence type="ECO:0000259" key="14">
    <source>
        <dbReference type="Pfam" id="PF00520"/>
    </source>
</evidence>
<evidence type="ECO:0000256" key="8">
    <source>
        <dbReference type="ARBA" id="ARBA00022989"/>
    </source>
</evidence>
<keyword evidence="8 13" id="KW-1133">Transmembrane helix</keyword>
<evidence type="ECO:0000313" key="16">
    <source>
        <dbReference type="Proteomes" id="UP000265080"/>
    </source>
</evidence>
<sequence length="301" mass="33781">LTRVAGGAGKEGQPKGEIPLGELRDHTGESEPLPYPDLAPVICFDLSQTVMDHLVFAYFVMEMVIKMIALGIFGHSRSYLSNNWHKFDVFIMFTELVSHNASCMREFVSILLGTATMLGNVLLLYIVVIHVFAVVGVQLWAGTLRHRCFLGQDIPTMYNVSLSPYFSNTYGEKTPFICSLDGTSGMRHCKDVPPYRDDGMVCSLNPLVYNPVAPPVAGANNSTCFNWNVYYNVCLPDGPNPNKGALNFDNVGYAWITMFQVVTLEGWTTVMYYIMDVYSFWSFIFFILTTIVSTHLSLFMF</sequence>
<keyword evidence="6" id="KW-0106">Calcium</keyword>
<dbReference type="PANTHER" id="PTHR45628:SF22">
    <property type="entry name" value="VOLTAGE-DEPENDENT T-TYPE CALCIUM CHANNEL SUBUNIT ALPHA"/>
    <property type="match status" value="1"/>
</dbReference>
<comment type="subcellular location">
    <subcellularLocation>
        <location evidence="1">Membrane</location>
        <topology evidence="1">Multi-pass membrane protein</topology>
    </subcellularLocation>
</comment>
<dbReference type="GO" id="GO:0008331">
    <property type="term" value="F:high voltage-gated calcium channel activity"/>
    <property type="evidence" value="ECO:0007669"/>
    <property type="project" value="TreeGrafter"/>
</dbReference>
<evidence type="ECO:0000256" key="6">
    <source>
        <dbReference type="ARBA" id="ARBA00022837"/>
    </source>
</evidence>
<evidence type="ECO:0000256" key="13">
    <source>
        <dbReference type="SAM" id="Phobius"/>
    </source>
</evidence>
<evidence type="ECO:0000313" key="15">
    <source>
        <dbReference type="Ensembl" id="ENSAPEP00000005079.1"/>
    </source>
</evidence>
<dbReference type="GO" id="GO:0098703">
    <property type="term" value="P:calcium ion import across plasma membrane"/>
    <property type="evidence" value="ECO:0007669"/>
    <property type="project" value="TreeGrafter"/>
</dbReference>
<feature type="domain" description="Ion transport" evidence="14">
    <location>
        <begin position="104"/>
        <end position="296"/>
    </location>
</feature>
<keyword evidence="7" id="KW-0851">Voltage-gated channel</keyword>
<evidence type="ECO:0000256" key="4">
    <source>
        <dbReference type="ARBA" id="ARBA00022673"/>
    </source>
</evidence>
<organism evidence="15 16">
    <name type="scientific">Amphiprion percula</name>
    <name type="common">Orange clownfish</name>
    <name type="synonym">Lutjanus percula</name>
    <dbReference type="NCBI Taxonomy" id="161767"/>
    <lineage>
        <taxon>Eukaryota</taxon>
        <taxon>Metazoa</taxon>
        <taxon>Chordata</taxon>
        <taxon>Craniata</taxon>
        <taxon>Vertebrata</taxon>
        <taxon>Euteleostomi</taxon>
        <taxon>Actinopterygii</taxon>
        <taxon>Neopterygii</taxon>
        <taxon>Teleostei</taxon>
        <taxon>Neoteleostei</taxon>
        <taxon>Acanthomorphata</taxon>
        <taxon>Ovalentaria</taxon>
        <taxon>Pomacentridae</taxon>
        <taxon>Amphiprion</taxon>
    </lineage>
</organism>
<evidence type="ECO:0000256" key="5">
    <source>
        <dbReference type="ARBA" id="ARBA00022692"/>
    </source>
</evidence>
<feature type="transmembrane region" description="Helical" evidence="13">
    <location>
        <begin position="253"/>
        <end position="274"/>
    </location>
</feature>
<keyword evidence="9" id="KW-0406">Ion transport</keyword>